<evidence type="ECO:0000313" key="7">
    <source>
        <dbReference type="EMBL" id="OAM91854.1"/>
    </source>
</evidence>
<dbReference type="GO" id="GO:0046983">
    <property type="term" value="F:protein dimerization activity"/>
    <property type="evidence" value="ECO:0007669"/>
    <property type="project" value="InterPro"/>
</dbReference>
<gene>
    <name evidence="6" type="ORF">AW736_23290</name>
    <name evidence="7" type="ORF">AW736_26585</name>
</gene>
<dbReference type="EMBL" id="LRRQ01000006">
    <property type="protein sequence ID" value="OAM91854.1"/>
    <property type="molecule type" value="Genomic_DNA"/>
</dbReference>
<evidence type="ECO:0000256" key="1">
    <source>
        <dbReference type="ARBA" id="ARBA00022679"/>
    </source>
</evidence>
<dbReference type="EMBL" id="LRRQ01000172">
    <property type="protein sequence ID" value="OAM87402.1"/>
    <property type="molecule type" value="Genomic_DNA"/>
</dbReference>
<evidence type="ECO:0000256" key="2">
    <source>
        <dbReference type="ARBA" id="ARBA00022777"/>
    </source>
</evidence>
<evidence type="ECO:0000259" key="5">
    <source>
        <dbReference type="SMART" id="SM00387"/>
    </source>
</evidence>
<dbReference type="PANTHER" id="PTHR24421">
    <property type="entry name" value="NITRATE/NITRITE SENSOR PROTEIN NARX-RELATED"/>
    <property type="match status" value="1"/>
</dbReference>
<dbReference type="Gene3D" id="2.60.40.10">
    <property type="entry name" value="Immunoglobulins"/>
    <property type="match status" value="1"/>
</dbReference>
<keyword evidence="2" id="KW-0418">Kinase</keyword>
<proteinExistence type="predicted"/>
<dbReference type="Pfam" id="PF07495">
    <property type="entry name" value="Y_Y_Y"/>
    <property type="match status" value="1"/>
</dbReference>
<keyword evidence="8" id="KW-1185">Reference proteome</keyword>
<dbReference type="STRING" id="1184151.AW736_23290"/>
<dbReference type="AlphaFoldDB" id="A0A178IBJ6"/>
<dbReference type="InterPro" id="IPR036890">
    <property type="entry name" value="HATPase_C_sf"/>
</dbReference>
<dbReference type="OrthoDB" id="176590at2"/>
<dbReference type="SUPFAM" id="SSF63829">
    <property type="entry name" value="Calcium-dependent phosphotriesterase"/>
    <property type="match status" value="3"/>
</dbReference>
<evidence type="ECO:0000313" key="6">
    <source>
        <dbReference type="EMBL" id="OAM87402.1"/>
    </source>
</evidence>
<feature type="transmembrane region" description="Helical" evidence="4">
    <location>
        <begin position="787"/>
        <end position="805"/>
    </location>
</feature>
<accession>A0A178IBJ6</accession>
<dbReference type="SUPFAM" id="SSF55874">
    <property type="entry name" value="ATPase domain of HSP90 chaperone/DNA topoisomerase II/histidine kinase"/>
    <property type="match status" value="1"/>
</dbReference>
<keyword evidence="3" id="KW-0902">Two-component regulatory system</keyword>
<organism evidence="6 8">
    <name type="scientific">Termitidicoccus mucosus</name>
    <dbReference type="NCBI Taxonomy" id="1184151"/>
    <lineage>
        <taxon>Bacteria</taxon>
        <taxon>Pseudomonadati</taxon>
        <taxon>Verrucomicrobiota</taxon>
        <taxon>Opitutia</taxon>
        <taxon>Opitutales</taxon>
        <taxon>Opitutaceae</taxon>
        <taxon>Termitidicoccus</taxon>
    </lineage>
</organism>
<dbReference type="Pfam" id="PF02518">
    <property type="entry name" value="HATPase_c"/>
    <property type="match status" value="1"/>
</dbReference>
<dbReference type="InterPro" id="IPR011110">
    <property type="entry name" value="Reg_prop"/>
</dbReference>
<comment type="caution">
    <text evidence="6">The sequence shown here is derived from an EMBL/GenBank/DDBJ whole genome shotgun (WGS) entry which is preliminary data.</text>
</comment>
<dbReference type="InterPro" id="IPR013783">
    <property type="entry name" value="Ig-like_fold"/>
</dbReference>
<evidence type="ECO:0000256" key="4">
    <source>
        <dbReference type="SAM" id="Phobius"/>
    </source>
</evidence>
<dbReference type="InterPro" id="IPR011712">
    <property type="entry name" value="Sig_transdc_His_kin_sub3_dim/P"/>
</dbReference>
<name>A0A178IBJ6_9BACT</name>
<dbReference type="Gene3D" id="1.20.5.1930">
    <property type="match status" value="1"/>
</dbReference>
<dbReference type="Pfam" id="PF07494">
    <property type="entry name" value="Reg_prop"/>
    <property type="match status" value="1"/>
</dbReference>
<dbReference type="InterPro" id="IPR015943">
    <property type="entry name" value="WD40/YVTN_repeat-like_dom_sf"/>
</dbReference>
<keyword evidence="1" id="KW-0808">Transferase</keyword>
<dbReference type="Gene3D" id="3.30.565.10">
    <property type="entry name" value="Histidine kinase-like ATPase, C-terminal domain"/>
    <property type="match status" value="1"/>
</dbReference>
<evidence type="ECO:0000256" key="3">
    <source>
        <dbReference type="ARBA" id="ARBA00023012"/>
    </source>
</evidence>
<protein>
    <recommendedName>
        <fullName evidence="5">Histidine kinase/HSP90-like ATPase domain-containing protein</fullName>
    </recommendedName>
</protein>
<dbReference type="SMART" id="SM00387">
    <property type="entry name" value="HATPase_c"/>
    <property type="match status" value="1"/>
</dbReference>
<keyword evidence="4" id="KW-0812">Transmembrane</keyword>
<dbReference type="Gene3D" id="2.130.10.10">
    <property type="entry name" value="YVTN repeat-like/Quinoprotein amine dehydrogenase"/>
    <property type="match status" value="3"/>
</dbReference>
<keyword evidence="4" id="KW-0472">Membrane</keyword>
<dbReference type="InterPro" id="IPR003594">
    <property type="entry name" value="HATPase_dom"/>
</dbReference>
<dbReference type="CDD" id="cd16917">
    <property type="entry name" value="HATPase_UhpB-NarQ-NarX-like"/>
    <property type="match status" value="1"/>
</dbReference>
<dbReference type="InterPro" id="IPR050482">
    <property type="entry name" value="Sensor_HK_TwoCompSys"/>
</dbReference>
<dbReference type="GO" id="GO:0016020">
    <property type="term" value="C:membrane"/>
    <property type="evidence" value="ECO:0007669"/>
    <property type="project" value="InterPro"/>
</dbReference>
<dbReference type="Pfam" id="PF07730">
    <property type="entry name" value="HisKA_3"/>
    <property type="match status" value="1"/>
</dbReference>
<dbReference type="Proteomes" id="UP000078486">
    <property type="component" value="Unassembled WGS sequence"/>
</dbReference>
<keyword evidence="4" id="KW-1133">Transmembrane helix</keyword>
<reference evidence="6 8" key="1">
    <citation type="submission" date="2016-01" db="EMBL/GenBank/DDBJ databases">
        <title>High potential of lignocellulose degradation of a new Verrucomicrobia species.</title>
        <authorList>
            <person name="Wang Y."/>
            <person name="Shi Y."/>
            <person name="Qiu Z."/>
            <person name="Liu S."/>
            <person name="Yang H."/>
        </authorList>
    </citation>
    <scope>NUCLEOTIDE SEQUENCE [LARGE SCALE GENOMIC DNA]</scope>
    <source>
        <strain evidence="6 8">TSB47</strain>
    </source>
</reference>
<dbReference type="InterPro" id="IPR011123">
    <property type="entry name" value="Y_Y_Y"/>
</dbReference>
<feature type="domain" description="Histidine kinase/HSP90-like ATPase" evidence="5">
    <location>
        <begin position="934"/>
        <end position="1029"/>
    </location>
</feature>
<evidence type="ECO:0000313" key="8">
    <source>
        <dbReference type="Proteomes" id="UP000078486"/>
    </source>
</evidence>
<sequence>MLEMTPHSLMQKSACAPSWLGLRRWFCVGYAVLVRLVTFDSWLDAQEASPNLHTRTSGFITRGWDAEDGLPHNAVNKVIRDRHGFLWVATQLGLARFDGRQFVTYRVPDDFTLGGYNIRALALEDDHTLLMLTGGDKLVRLRDGVFELHPANGKMEGSRMRELAVDENGDIWIGTETSKCLRWNGNELQTFGAAEGVNARGASFTFANGQQKRLWVAGGDFLGWHDEEGLHEYAHKTGNSFYVAPARSGGVWVAAREHLAKIENNRWRIVYSETDWPARRLGIQDIFEADDGALWIATKRDGVFRLVDGVLTHVPMPQERAMSITDDIDGNVWLGMHGGGLVRAKPQRHVLLNTAAGLPSDVSSSVCEDGNGALWCANQSGGLVRMKNGNISIATMAAAESIPYISSVCADKHGRIWAGSVSGLYWTTVKGNGPHDGGGERWLLQHYAGLGKVNVQSLFCASNGDLWVSWGGRHLGVLRAGKMHEFTQTDGFHGERVMGIAERKNGEIWIGIVRDTLLRFDQNTGKFEQHPLHDSTRFNRIHSLFVDSEDRLWIGTIQGLLLWRGNESRLFTQADGLPDETINQVVEDDYRRLWVNSRRGIFHASTKQLLAVADTPGKKVSAILLGHDENLDGISGLLGSQPMSCKTRDGRVWFITYRGVIGFDPPDSREARKPLPVYIDAIAANGRAPIIPAPGAETRIPSGAIPLEIRFTALNFSTPERTQIWRMLEGYDPEWIDAGGERKAIYPRLPPGRYVFRVQAGDSDSGILTQSEASLIIIVAAAWWQTWWARTFALLVFATIVAWCARRMSFRILKRRLRRLEHEHALDRERTRIAHDLHDDLGGHTTQISFVANRLLRQSPTLAQQELLTRLTSLAHQLVEDLHRIIWTVDPQNNSWEDLATYIARYAQRRLAGTGIACIVEGIENIPDLPLTPEVQHHLLAVTKEALNNMQKHSHADRVTIRLSANEGLFRMSINDNGQGFDVAAAVGEDDGNGLRNMHTRMKEIGANIKIESSPGAGAQISVELPFRRDHPPLSQHQ</sequence>
<dbReference type="GO" id="GO:0000155">
    <property type="term" value="F:phosphorelay sensor kinase activity"/>
    <property type="evidence" value="ECO:0007669"/>
    <property type="project" value="InterPro"/>
</dbReference>